<dbReference type="EMBL" id="CYHA01000002">
    <property type="protein sequence ID" value="CUA82736.1"/>
    <property type="molecule type" value="Genomic_DNA"/>
</dbReference>
<dbReference type="AlphaFoldDB" id="A0A0K6GVF8"/>
<evidence type="ECO:0000313" key="1">
    <source>
        <dbReference type="EMBL" id="CUA82736.1"/>
    </source>
</evidence>
<keyword evidence="2" id="KW-1185">Reference proteome</keyword>
<sequence>MTTLKDFSQLLQAARQQSSPQRLLFVFVDAVLPEDATPEERLHFERGEGGVLEPMLCVDKHPDEVGDFDALREESEATGQPWLMVFVAALSGKGSEPPSAEEVDQALKRMVQTVRTGGDISRYVAFGRDGEPVRFY</sequence>
<dbReference type="Proteomes" id="UP000243535">
    <property type="component" value="Unassembled WGS sequence"/>
</dbReference>
<proteinExistence type="predicted"/>
<organism evidence="1 2">
    <name type="scientific">Gulbenkiania indica</name>
    <dbReference type="NCBI Taxonomy" id="375574"/>
    <lineage>
        <taxon>Bacteria</taxon>
        <taxon>Pseudomonadati</taxon>
        <taxon>Pseudomonadota</taxon>
        <taxon>Betaproteobacteria</taxon>
        <taxon>Neisseriales</taxon>
        <taxon>Chromobacteriaceae</taxon>
        <taxon>Gulbenkiania</taxon>
    </lineage>
</organism>
<dbReference type="RefSeq" id="WP_054286826.1">
    <property type="nucleotide sequence ID" value="NZ_CYHA01000002.1"/>
</dbReference>
<gene>
    <name evidence="1" type="ORF">Ga0061063_1432</name>
</gene>
<accession>A0A0K6GVF8</accession>
<name>A0A0K6GVF8_9NEIS</name>
<dbReference type="STRING" id="375574.GCA_001418035_01224"/>
<reference evidence="2" key="1">
    <citation type="submission" date="2015-08" db="EMBL/GenBank/DDBJ databases">
        <authorList>
            <person name="Varghese N."/>
        </authorList>
    </citation>
    <scope>NUCLEOTIDE SEQUENCE [LARGE SCALE GENOMIC DNA]</scope>
    <source>
        <strain evidence="2">DSM 17901</strain>
    </source>
</reference>
<dbReference type="OrthoDB" id="6182044at2"/>
<evidence type="ECO:0000313" key="2">
    <source>
        <dbReference type="Proteomes" id="UP000243535"/>
    </source>
</evidence>
<protein>
    <submittedName>
        <fullName evidence="1">Uncharacterized protein</fullName>
    </submittedName>
</protein>